<gene>
    <name evidence="5" type="primary">coaE</name>
    <name evidence="7" type="ORF">FQK01_23725</name>
</gene>
<keyword evidence="8" id="KW-1185">Reference proteome</keyword>
<dbReference type="HAMAP" id="MF_00376">
    <property type="entry name" value="Dephospho_CoA_kinase"/>
    <property type="match status" value="1"/>
</dbReference>
<keyword evidence="4 5" id="KW-0173">Coenzyme A biosynthesis</keyword>
<sequence length="213" mass="23059">MSNFIVGLTGGIASGKSALAAEFEKLGVPVIDADVVARQVVAPGPILDAIVERFGRDILLPDGTLDRQAMRRIVFADAMQRHALEAITHPAIREGLQRAVKAMNTLYAIADIPLLAEAEGRKTFHWLDRILVIDVSLDVQVTRLTHRDGITIELANQMIAAQASREQRLAIADDVVVNNGELAHLATAASNLNNLYSSMCSSRSVDVEKSRLA</sequence>
<keyword evidence="2 5" id="KW-0547">Nucleotide-binding</keyword>
<reference evidence="8" key="1">
    <citation type="journal article" date="2020" name="Phytopathology">
        <title>Genomic acquisitions in emerging populations of Xanthomonas vasicola pv. vasculorum infecting corn in the U.S. and Argentina.</title>
        <authorList>
            <person name="Perez-Quintero A.L."/>
        </authorList>
    </citation>
    <scope>NUCLEOTIDE SEQUENCE [LARGE SCALE GENOMIC DNA]</scope>
    <source>
        <strain evidence="8">Xvh-L</strain>
    </source>
</reference>
<comment type="function">
    <text evidence="5">Catalyzes the phosphorylation of the 3'-hydroxyl group of dephosphocoenzyme A to form coenzyme A.</text>
</comment>
<dbReference type="SUPFAM" id="SSF52540">
    <property type="entry name" value="P-loop containing nucleoside triphosphate hydrolases"/>
    <property type="match status" value="1"/>
</dbReference>
<keyword evidence="5" id="KW-0963">Cytoplasm</keyword>
<protein>
    <recommendedName>
        <fullName evidence="5 6">Dephospho-CoA kinase</fullName>
        <ecNumber evidence="5 6">2.7.1.24</ecNumber>
    </recommendedName>
    <alternativeName>
        <fullName evidence="5">Dephosphocoenzyme A kinase</fullName>
    </alternativeName>
</protein>
<comment type="caution">
    <text evidence="7">The sequence shown here is derived from an EMBL/GenBank/DDBJ whole genome shotgun (WGS) entry which is preliminary data.</text>
</comment>
<dbReference type="CDD" id="cd02022">
    <property type="entry name" value="DPCK"/>
    <property type="match status" value="1"/>
</dbReference>
<dbReference type="Pfam" id="PF01121">
    <property type="entry name" value="CoaE"/>
    <property type="match status" value="1"/>
</dbReference>
<evidence type="ECO:0000256" key="6">
    <source>
        <dbReference type="NCBIfam" id="TIGR00152"/>
    </source>
</evidence>
<evidence type="ECO:0000256" key="2">
    <source>
        <dbReference type="ARBA" id="ARBA00022741"/>
    </source>
</evidence>
<comment type="subcellular location">
    <subcellularLocation>
        <location evidence="5">Cytoplasm</location>
    </subcellularLocation>
</comment>
<dbReference type="PANTHER" id="PTHR10695">
    <property type="entry name" value="DEPHOSPHO-COA KINASE-RELATED"/>
    <property type="match status" value="1"/>
</dbReference>
<evidence type="ECO:0000313" key="8">
    <source>
        <dbReference type="Proteomes" id="UP000320455"/>
    </source>
</evidence>
<dbReference type="EMBL" id="VOCK01000125">
    <property type="protein sequence ID" value="TWQ48326.1"/>
    <property type="molecule type" value="Genomic_DNA"/>
</dbReference>
<dbReference type="GO" id="GO:0015937">
    <property type="term" value="P:coenzyme A biosynthetic process"/>
    <property type="evidence" value="ECO:0007669"/>
    <property type="project" value="UniProtKB-UniRule"/>
</dbReference>
<keyword evidence="5 7" id="KW-0808">Transferase</keyword>
<evidence type="ECO:0000313" key="7">
    <source>
        <dbReference type="EMBL" id="TWQ48326.1"/>
    </source>
</evidence>
<name>A0ABD7S3B3_XANVA</name>
<comment type="similarity">
    <text evidence="1 5">Belongs to the CoaE family.</text>
</comment>
<dbReference type="GO" id="GO:0004140">
    <property type="term" value="F:dephospho-CoA kinase activity"/>
    <property type="evidence" value="ECO:0007669"/>
    <property type="project" value="UniProtKB-UniRule"/>
</dbReference>
<dbReference type="InterPro" id="IPR001977">
    <property type="entry name" value="Depp_CoAkinase"/>
</dbReference>
<dbReference type="Gene3D" id="3.40.50.300">
    <property type="entry name" value="P-loop containing nucleotide triphosphate hydrolases"/>
    <property type="match status" value="1"/>
</dbReference>
<dbReference type="AlphaFoldDB" id="A0ABD7S3B3"/>
<proteinExistence type="inferred from homology"/>
<evidence type="ECO:0000256" key="5">
    <source>
        <dbReference type="HAMAP-Rule" id="MF_00376"/>
    </source>
</evidence>
<feature type="binding site" evidence="5">
    <location>
        <begin position="13"/>
        <end position="18"/>
    </location>
    <ligand>
        <name>ATP</name>
        <dbReference type="ChEBI" id="CHEBI:30616"/>
    </ligand>
</feature>
<evidence type="ECO:0000256" key="4">
    <source>
        <dbReference type="ARBA" id="ARBA00022993"/>
    </source>
</evidence>
<dbReference type="EC" id="2.7.1.24" evidence="5 6"/>
<dbReference type="PANTHER" id="PTHR10695:SF46">
    <property type="entry name" value="BIFUNCTIONAL COENZYME A SYNTHASE-RELATED"/>
    <property type="match status" value="1"/>
</dbReference>
<dbReference type="InterPro" id="IPR027417">
    <property type="entry name" value="P-loop_NTPase"/>
</dbReference>
<dbReference type="Proteomes" id="UP000320455">
    <property type="component" value="Unassembled WGS sequence"/>
</dbReference>
<keyword evidence="5 7" id="KW-0418">Kinase</keyword>
<dbReference type="RefSeq" id="WP_039432920.1">
    <property type="nucleotide sequence ID" value="NZ_CP034649.1"/>
</dbReference>
<dbReference type="GO" id="GO:0005524">
    <property type="term" value="F:ATP binding"/>
    <property type="evidence" value="ECO:0007669"/>
    <property type="project" value="UniProtKB-UniRule"/>
</dbReference>
<dbReference type="NCBIfam" id="TIGR00152">
    <property type="entry name" value="dephospho-CoA kinase"/>
    <property type="match status" value="1"/>
</dbReference>
<comment type="pathway">
    <text evidence="5">Cofactor biosynthesis; coenzyme A biosynthesis; CoA from (R)-pantothenate: step 5/5.</text>
</comment>
<accession>A0ABD7S3B3</accession>
<evidence type="ECO:0000256" key="3">
    <source>
        <dbReference type="ARBA" id="ARBA00022840"/>
    </source>
</evidence>
<organism evidence="7 8">
    <name type="scientific">Xanthomonas vasicola</name>
    <dbReference type="NCBI Taxonomy" id="56459"/>
    <lineage>
        <taxon>Bacteria</taxon>
        <taxon>Pseudomonadati</taxon>
        <taxon>Pseudomonadota</taxon>
        <taxon>Gammaproteobacteria</taxon>
        <taxon>Lysobacterales</taxon>
        <taxon>Lysobacteraceae</taxon>
        <taxon>Xanthomonas</taxon>
    </lineage>
</organism>
<comment type="catalytic activity">
    <reaction evidence="5">
        <text>3'-dephospho-CoA + ATP = ADP + CoA + H(+)</text>
        <dbReference type="Rhea" id="RHEA:18245"/>
        <dbReference type="ChEBI" id="CHEBI:15378"/>
        <dbReference type="ChEBI" id="CHEBI:30616"/>
        <dbReference type="ChEBI" id="CHEBI:57287"/>
        <dbReference type="ChEBI" id="CHEBI:57328"/>
        <dbReference type="ChEBI" id="CHEBI:456216"/>
        <dbReference type="EC" id="2.7.1.24"/>
    </reaction>
</comment>
<keyword evidence="3 5" id="KW-0067">ATP-binding</keyword>
<dbReference type="GO" id="GO:0005737">
    <property type="term" value="C:cytoplasm"/>
    <property type="evidence" value="ECO:0007669"/>
    <property type="project" value="UniProtKB-SubCell"/>
</dbReference>
<evidence type="ECO:0000256" key="1">
    <source>
        <dbReference type="ARBA" id="ARBA00009018"/>
    </source>
</evidence>
<dbReference type="PROSITE" id="PS51219">
    <property type="entry name" value="DPCK"/>
    <property type="match status" value="1"/>
</dbReference>